<evidence type="ECO:0000313" key="3">
    <source>
        <dbReference type="Proteomes" id="UP000077134"/>
    </source>
</evidence>
<gene>
    <name evidence="2" type="ORF">PNBC_19730</name>
</gene>
<evidence type="ECO:0000313" key="2">
    <source>
        <dbReference type="EMBL" id="OAB71393.1"/>
    </source>
</evidence>
<comment type="caution">
    <text evidence="2">The sequence shown here is derived from an EMBL/GenBank/DDBJ whole genome shotgun (WGS) entry which is preliminary data.</text>
</comment>
<keyword evidence="3" id="KW-1185">Reference proteome</keyword>
<organism evidence="2 3">
    <name type="scientific">Paenibacillus crassostreae</name>
    <dbReference type="NCBI Taxonomy" id="1763538"/>
    <lineage>
        <taxon>Bacteria</taxon>
        <taxon>Bacillati</taxon>
        <taxon>Bacillota</taxon>
        <taxon>Bacilli</taxon>
        <taxon>Bacillales</taxon>
        <taxon>Paenibacillaceae</taxon>
        <taxon>Paenibacillus</taxon>
    </lineage>
</organism>
<dbReference type="AlphaFoldDB" id="A0A162KNN2"/>
<reference evidence="2 3" key="1">
    <citation type="submission" date="2016-02" db="EMBL/GenBank/DDBJ databases">
        <title>Paenibacillus sp. LPB0068, isolated from Crassostrea gigas.</title>
        <authorList>
            <person name="Shin S.-K."/>
            <person name="Yi H."/>
        </authorList>
    </citation>
    <scope>NUCLEOTIDE SEQUENCE [LARGE SCALE GENOMIC DNA]</scope>
    <source>
        <strain evidence="2 3">LPB0068</strain>
    </source>
</reference>
<dbReference type="KEGG" id="pcx:LPB68_16860"/>
<keyword evidence="1" id="KW-0175">Coiled coil</keyword>
<sequence>MPISFTKTVVSNLNKEIAEVHNTIINEKKKEEKALSKINQLQRDMKLSTSAHDLSSKMSRINKLNEDIKQIQSLQTVLSTQLANKKAKLIQQLPKDQQSEVENNEYD</sequence>
<dbReference type="RefSeq" id="WP_068661142.1">
    <property type="nucleotide sequence ID" value="NZ_CP017770.1"/>
</dbReference>
<feature type="coiled-coil region" evidence="1">
    <location>
        <begin position="10"/>
        <end position="74"/>
    </location>
</feature>
<protein>
    <submittedName>
        <fullName evidence="2">Uncharacterized protein</fullName>
    </submittedName>
</protein>
<name>A0A162KNN2_9BACL</name>
<dbReference type="Proteomes" id="UP000077134">
    <property type="component" value="Unassembled WGS sequence"/>
</dbReference>
<accession>A0A162KNN2</accession>
<dbReference type="EMBL" id="LSFN01000040">
    <property type="protein sequence ID" value="OAB71393.1"/>
    <property type="molecule type" value="Genomic_DNA"/>
</dbReference>
<evidence type="ECO:0000256" key="1">
    <source>
        <dbReference type="SAM" id="Coils"/>
    </source>
</evidence>
<proteinExistence type="predicted"/>
<dbReference type="OrthoDB" id="2663958at2"/>